<feature type="compositionally biased region" description="Low complexity" evidence="5">
    <location>
        <begin position="170"/>
        <end position="179"/>
    </location>
</feature>
<keyword evidence="3" id="KW-0862">Zinc</keyword>
<dbReference type="EMBL" id="KZ613506">
    <property type="protein sequence ID" value="PMD16410.1"/>
    <property type="molecule type" value="Genomic_DNA"/>
</dbReference>
<keyword evidence="2" id="KW-0479">Metal-binding</keyword>
<sequence length="239" mass="25303">MPHAVECGAISFKTPLPKPLAVYICHCDECRRQSSSAFGCSAIFPAFPLPASVKGALSVYSRPTASGATLNCYFCRSCGTRVIHSTPGKDVVSVKGGCIEGLDWRSAKHIWCKRAMVPIPEGVERSDEEPEMEDYSGIAQSDGGSKNNTPPHFSNPIPNLNPTPTPTPAPAKVNTAVVNSKVGGGSSATELPQGSEGSKEGKGKDGAEGKGKPVHKKEKSVSKLRKVLSILAEDHDDFR</sequence>
<dbReference type="GO" id="GO:0016846">
    <property type="term" value="F:carbon-sulfur lyase activity"/>
    <property type="evidence" value="ECO:0007669"/>
    <property type="project" value="InterPro"/>
</dbReference>
<feature type="compositionally biased region" description="Polar residues" evidence="5">
    <location>
        <begin position="138"/>
        <end position="152"/>
    </location>
</feature>
<feature type="compositionally biased region" description="Basic and acidic residues" evidence="5">
    <location>
        <begin position="197"/>
        <end position="211"/>
    </location>
</feature>
<dbReference type="InterPro" id="IPR006913">
    <property type="entry name" value="CENP-V/GFA"/>
</dbReference>
<evidence type="ECO:0000313" key="8">
    <source>
        <dbReference type="Proteomes" id="UP000235672"/>
    </source>
</evidence>
<evidence type="ECO:0000259" key="6">
    <source>
        <dbReference type="PROSITE" id="PS51891"/>
    </source>
</evidence>
<keyword evidence="4" id="KW-0456">Lyase</keyword>
<organism evidence="7 8">
    <name type="scientific">Hyaloscypha hepaticicola</name>
    <dbReference type="NCBI Taxonomy" id="2082293"/>
    <lineage>
        <taxon>Eukaryota</taxon>
        <taxon>Fungi</taxon>
        <taxon>Dikarya</taxon>
        <taxon>Ascomycota</taxon>
        <taxon>Pezizomycotina</taxon>
        <taxon>Leotiomycetes</taxon>
        <taxon>Helotiales</taxon>
        <taxon>Hyaloscyphaceae</taxon>
        <taxon>Hyaloscypha</taxon>
    </lineage>
</organism>
<reference evidence="7 8" key="1">
    <citation type="submission" date="2016-05" db="EMBL/GenBank/DDBJ databases">
        <title>A degradative enzymes factory behind the ericoid mycorrhizal symbiosis.</title>
        <authorList>
            <consortium name="DOE Joint Genome Institute"/>
            <person name="Martino E."/>
            <person name="Morin E."/>
            <person name="Grelet G."/>
            <person name="Kuo A."/>
            <person name="Kohler A."/>
            <person name="Daghino S."/>
            <person name="Barry K."/>
            <person name="Choi C."/>
            <person name="Cichocki N."/>
            <person name="Clum A."/>
            <person name="Copeland A."/>
            <person name="Hainaut M."/>
            <person name="Haridas S."/>
            <person name="Labutti K."/>
            <person name="Lindquist E."/>
            <person name="Lipzen A."/>
            <person name="Khouja H.-R."/>
            <person name="Murat C."/>
            <person name="Ohm R."/>
            <person name="Olson A."/>
            <person name="Spatafora J."/>
            <person name="Veneault-Fourrey C."/>
            <person name="Henrissat B."/>
            <person name="Grigoriev I."/>
            <person name="Martin F."/>
            <person name="Perotto S."/>
        </authorList>
    </citation>
    <scope>NUCLEOTIDE SEQUENCE [LARGE SCALE GENOMIC DNA]</scope>
    <source>
        <strain evidence="7 8">UAMH 7357</strain>
    </source>
</reference>
<accession>A0A2J6PQV4</accession>
<dbReference type="Gene3D" id="3.90.1590.10">
    <property type="entry name" value="glutathione-dependent formaldehyde- activating enzyme (gfa)"/>
    <property type="match status" value="1"/>
</dbReference>
<evidence type="ECO:0000256" key="3">
    <source>
        <dbReference type="ARBA" id="ARBA00022833"/>
    </source>
</evidence>
<dbReference type="AlphaFoldDB" id="A0A2J6PQV4"/>
<keyword evidence="8" id="KW-1185">Reference proteome</keyword>
<evidence type="ECO:0000256" key="2">
    <source>
        <dbReference type="ARBA" id="ARBA00022723"/>
    </source>
</evidence>
<feature type="compositionally biased region" description="Pro residues" evidence="5">
    <location>
        <begin position="159"/>
        <end position="169"/>
    </location>
</feature>
<dbReference type="PANTHER" id="PTHR33337:SF3">
    <property type="entry name" value="CENP-V_GFA DOMAIN-CONTAINING PROTEIN"/>
    <property type="match status" value="1"/>
</dbReference>
<dbReference type="GO" id="GO:0046872">
    <property type="term" value="F:metal ion binding"/>
    <property type="evidence" value="ECO:0007669"/>
    <property type="project" value="UniProtKB-KW"/>
</dbReference>
<feature type="compositionally biased region" description="Basic residues" evidence="5">
    <location>
        <begin position="212"/>
        <end position="223"/>
    </location>
</feature>
<gene>
    <name evidence="7" type="ORF">NA56DRAFT_317316</name>
</gene>
<dbReference type="SUPFAM" id="SSF51316">
    <property type="entry name" value="Mss4-like"/>
    <property type="match status" value="1"/>
</dbReference>
<evidence type="ECO:0000256" key="5">
    <source>
        <dbReference type="SAM" id="MobiDB-lite"/>
    </source>
</evidence>
<evidence type="ECO:0000256" key="1">
    <source>
        <dbReference type="ARBA" id="ARBA00005495"/>
    </source>
</evidence>
<proteinExistence type="inferred from homology"/>
<evidence type="ECO:0000256" key="4">
    <source>
        <dbReference type="ARBA" id="ARBA00023239"/>
    </source>
</evidence>
<feature type="region of interest" description="Disordered" evidence="5">
    <location>
        <begin position="122"/>
        <end position="223"/>
    </location>
</feature>
<dbReference type="Proteomes" id="UP000235672">
    <property type="component" value="Unassembled WGS sequence"/>
</dbReference>
<feature type="domain" description="CENP-V/GFA" evidence="6">
    <location>
        <begin position="1"/>
        <end position="112"/>
    </location>
</feature>
<dbReference type="OrthoDB" id="5290969at2759"/>
<dbReference type="PROSITE" id="PS51891">
    <property type="entry name" value="CENP_V_GFA"/>
    <property type="match status" value="1"/>
</dbReference>
<name>A0A2J6PQV4_9HELO</name>
<evidence type="ECO:0000313" key="7">
    <source>
        <dbReference type="EMBL" id="PMD16410.1"/>
    </source>
</evidence>
<dbReference type="Pfam" id="PF04828">
    <property type="entry name" value="GFA"/>
    <property type="match status" value="1"/>
</dbReference>
<protein>
    <recommendedName>
        <fullName evidence="6">CENP-V/GFA domain-containing protein</fullName>
    </recommendedName>
</protein>
<dbReference type="InterPro" id="IPR011057">
    <property type="entry name" value="Mss4-like_sf"/>
</dbReference>
<dbReference type="PANTHER" id="PTHR33337">
    <property type="entry name" value="GFA DOMAIN-CONTAINING PROTEIN"/>
    <property type="match status" value="1"/>
</dbReference>
<comment type="similarity">
    <text evidence="1">Belongs to the Gfa family.</text>
</comment>